<keyword evidence="7" id="KW-1185">Reference proteome</keyword>
<dbReference type="PANTHER" id="PTHR43284:SF1">
    <property type="entry name" value="ASPARAGINE SYNTHETASE"/>
    <property type="match status" value="1"/>
</dbReference>
<keyword evidence="3" id="KW-0061">Asparagine biosynthesis</keyword>
<protein>
    <recommendedName>
        <fullName evidence="2">asparagine synthase (glutamine-hydrolyzing)</fullName>
        <ecNumber evidence="2">6.3.5.4</ecNumber>
    </recommendedName>
</protein>
<feature type="domain" description="Asparagine synthetase" evidence="5">
    <location>
        <begin position="99"/>
        <end position="473"/>
    </location>
</feature>
<dbReference type="InterPro" id="IPR051786">
    <property type="entry name" value="ASN_synthetase/amidase"/>
</dbReference>
<accession>A0ABT4IA30</accession>
<dbReference type="SUPFAM" id="SSF52402">
    <property type="entry name" value="Adenine nucleotide alpha hydrolases-like"/>
    <property type="match status" value="1"/>
</dbReference>
<dbReference type="Gene3D" id="3.40.50.620">
    <property type="entry name" value="HUPs"/>
    <property type="match status" value="1"/>
</dbReference>
<dbReference type="EC" id="6.3.5.4" evidence="2"/>
<comment type="pathway">
    <text evidence="1">Amino-acid biosynthesis; L-asparagine biosynthesis; L-asparagine from L-aspartate (L-Gln route): step 1/1.</text>
</comment>
<gene>
    <name evidence="6" type="ORF">OHJ16_09185</name>
</gene>
<dbReference type="EMBL" id="JAPTMY010000018">
    <property type="protein sequence ID" value="MCZ0858214.1"/>
    <property type="molecule type" value="Genomic_DNA"/>
</dbReference>
<dbReference type="Pfam" id="PF00733">
    <property type="entry name" value="Asn_synthase"/>
    <property type="match status" value="1"/>
</dbReference>
<dbReference type="RefSeq" id="WP_268917668.1">
    <property type="nucleotide sequence ID" value="NZ_JAPTMY010000018.1"/>
</dbReference>
<evidence type="ECO:0000256" key="3">
    <source>
        <dbReference type="ARBA" id="ARBA00022888"/>
    </source>
</evidence>
<dbReference type="InterPro" id="IPR014729">
    <property type="entry name" value="Rossmann-like_a/b/a_fold"/>
</dbReference>
<name>A0ABT4IA30_9ACTO</name>
<comment type="catalytic activity">
    <reaction evidence="4">
        <text>L-aspartate + L-glutamine + ATP + H2O = L-asparagine + L-glutamate + AMP + diphosphate + H(+)</text>
        <dbReference type="Rhea" id="RHEA:12228"/>
        <dbReference type="ChEBI" id="CHEBI:15377"/>
        <dbReference type="ChEBI" id="CHEBI:15378"/>
        <dbReference type="ChEBI" id="CHEBI:29985"/>
        <dbReference type="ChEBI" id="CHEBI:29991"/>
        <dbReference type="ChEBI" id="CHEBI:30616"/>
        <dbReference type="ChEBI" id="CHEBI:33019"/>
        <dbReference type="ChEBI" id="CHEBI:58048"/>
        <dbReference type="ChEBI" id="CHEBI:58359"/>
        <dbReference type="ChEBI" id="CHEBI:456215"/>
        <dbReference type="EC" id="6.3.5.4"/>
    </reaction>
</comment>
<proteinExistence type="predicted"/>
<keyword evidence="3" id="KW-0028">Amino-acid biosynthesis</keyword>
<comment type="caution">
    <text evidence="6">The sequence shown here is derived from an EMBL/GenBank/DDBJ whole genome shotgun (WGS) entry which is preliminary data.</text>
</comment>
<evidence type="ECO:0000313" key="7">
    <source>
        <dbReference type="Proteomes" id="UP001072034"/>
    </source>
</evidence>
<organism evidence="6 7">
    <name type="scientific">Actinomyces israelii</name>
    <dbReference type="NCBI Taxonomy" id="1659"/>
    <lineage>
        <taxon>Bacteria</taxon>
        <taxon>Bacillati</taxon>
        <taxon>Actinomycetota</taxon>
        <taxon>Actinomycetes</taxon>
        <taxon>Actinomycetales</taxon>
        <taxon>Actinomycetaceae</taxon>
        <taxon>Actinomyces</taxon>
    </lineage>
</organism>
<dbReference type="PANTHER" id="PTHR43284">
    <property type="entry name" value="ASPARAGINE SYNTHETASE (GLUTAMINE-HYDROLYZING)"/>
    <property type="match status" value="1"/>
</dbReference>
<evidence type="ECO:0000256" key="2">
    <source>
        <dbReference type="ARBA" id="ARBA00012737"/>
    </source>
</evidence>
<dbReference type="InterPro" id="IPR001962">
    <property type="entry name" value="Asn_synthase"/>
</dbReference>
<reference evidence="6" key="1">
    <citation type="submission" date="2022-10" db="EMBL/GenBank/DDBJ databases">
        <title>Genome sequence of Actinomyces israelii ATCC 10048.</title>
        <authorList>
            <person name="Watt R.M."/>
            <person name="Tong W.M."/>
        </authorList>
    </citation>
    <scope>NUCLEOTIDE SEQUENCE</scope>
    <source>
        <strain evidence="6">ATCC 10048</strain>
    </source>
</reference>
<evidence type="ECO:0000313" key="6">
    <source>
        <dbReference type="EMBL" id="MCZ0858214.1"/>
    </source>
</evidence>
<evidence type="ECO:0000259" key="5">
    <source>
        <dbReference type="Pfam" id="PF00733"/>
    </source>
</evidence>
<dbReference type="Proteomes" id="UP001072034">
    <property type="component" value="Unassembled WGS sequence"/>
</dbReference>
<evidence type="ECO:0000256" key="4">
    <source>
        <dbReference type="ARBA" id="ARBA00048741"/>
    </source>
</evidence>
<sequence>MFWSVRGRGRIASTDLGRLVQGCGSSDLNTVSLALSVTPLGAPWPFNRTTIWNGVNRVSVGERLEIRGSGVKVTRVWQLPEAYSDRDQVVHDLSSRLPAVVSTLVGSDDRVGVDCSGGLDSTAVVYMLHHCVCNIDAYHYVATDPSNEDHVWASRVLSDIAIKPRLIGNEIANIFFRSDVEVEEPETGGPFLWGAGRMYLRAVAKSSTDNGVTSHFTGFGGDELFTSMPAQLWSHYQRYGFSSLLTLRRAAKRNRVKFVELYSEARSATPFHSDLLESWTFSGGRSAVDLSWGNAMEIPDWVHRDALQAVGEAVRLLYDQEIQPLSPDRARHQALASLSYEAELLDQISSRFGRDVVEWQSPFLDCEVVLASLMLDVGDRTEVGRGKSLLKDSMRGMVPSSAFARRSKGDYSMELYRAMEANRESLRSYFDECYLMDLGIVDADKLRREVLSGVNDTAELHAIQSTLEVERWLRNMGSRHLGV</sequence>
<evidence type="ECO:0000256" key="1">
    <source>
        <dbReference type="ARBA" id="ARBA00005187"/>
    </source>
</evidence>